<comment type="subcellular location">
    <subcellularLocation>
        <location evidence="1">Membrane</location>
        <topology evidence="1">Multi-pass membrane protein</topology>
    </subcellularLocation>
</comment>
<keyword evidence="3 5" id="KW-1133">Transmembrane helix</keyword>
<dbReference type="SUPFAM" id="SSF144083">
    <property type="entry name" value="Magnesium transport protein CorA, transmembrane region"/>
    <property type="match status" value="1"/>
</dbReference>
<dbReference type="AlphaFoldDB" id="A0A2S7TZI4"/>
<proteinExistence type="predicted"/>
<keyword evidence="4 5" id="KW-0472">Membrane</keyword>
<evidence type="ECO:0000256" key="3">
    <source>
        <dbReference type="ARBA" id="ARBA00022989"/>
    </source>
</evidence>
<accession>A0A2S7TZI4</accession>
<dbReference type="OrthoDB" id="192288at2"/>
<dbReference type="GO" id="GO:0016020">
    <property type="term" value="C:membrane"/>
    <property type="evidence" value="ECO:0007669"/>
    <property type="project" value="UniProtKB-SubCell"/>
</dbReference>
<protein>
    <submittedName>
        <fullName evidence="6">Uncharacterized protein</fullName>
    </submittedName>
</protein>
<name>A0A2S7TZI4_9BACT</name>
<evidence type="ECO:0000313" key="7">
    <source>
        <dbReference type="Proteomes" id="UP000239907"/>
    </source>
</evidence>
<sequence length="135" mass="14583">MIDEATPIVRAGRHLAQVISELRKALRDDLEVLSIRDQAVNMERSGDLLLQDAKSSLDFMIAKNAVAQAKDAQKSAKEAQKLNRLAAFFFPLMTIAAVFGMNRPGEILANGGIIVIVILGLVLGAIVQASLKKSE</sequence>
<dbReference type="InterPro" id="IPR045863">
    <property type="entry name" value="CorA_TM1_TM2"/>
</dbReference>
<dbReference type="EMBL" id="MQWA01000001">
    <property type="protein sequence ID" value="PQJ27482.1"/>
    <property type="molecule type" value="Genomic_DNA"/>
</dbReference>
<reference evidence="6 7" key="1">
    <citation type="submission" date="2016-12" db="EMBL/GenBank/DDBJ databases">
        <title>Study of bacterial adaptation to deep sea.</title>
        <authorList>
            <person name="Song J."/>
            <person name="Yoshizawa S."/>
            <person name="Kogure K."/>
        </authorList>
    </citation>
    <scope>NUCLEOTIDE SEQUENCE [LARGE SCALE GENOMIC DNA]</scope>
    <source>
        <strain evidence="6 7">SAORIC-165</strain>
    </source>
</reference>
<evidence type="ECO:0000313" key="6">
    <source>
        <dbReference type="EMBL" id="PQJ27482.1"/>
    </source>
</evidence>
<dbReference type="Proteomes" id="UP000239907">
    <property type="component" value="Unassembled WGS sequence"/>
</dbReference>
<keyword evidence="2 5" id="KW-0812">Transmembrane</keyword>
<feature type="transmembrane region" description="Helical" evidence="5">
    <location>
        <begin position="82"/>
        <end position="101"/>
    </location>
</feature>
<evidence type="ECO:0000256" key="1">
    <source>
        <dbReference type="ARBA" id="ARBA00004141"/>
    </source>
</evidence>
<evidence type="ECO:0000256" key="4">
    <source>
        <dbReference type="ARBA" id="ARBA00023136"/>
    </source>
</evidence>
<feature type="transmembrane region" description="Helical" evidence="5">
    <location>
        <begin position="107"/>
        <end position="127"/>
    </location>
</feature>
<gene>
    <name evidence="6" type="ORF">BSZ32_02545</name>
</gene>
<evidence type="ECO:0000256" key="5">
    <source>
        <dbReference type="SAM" id="Phobius"/>
    </source>
</evidence>
<evidence type="ECO:0000256" key="2">
    <source>
        <dbReference type="ARBA" id="ARBA00022692"/>
    </source>
</evidence>
<keyword evidence="7" id="KW-1185">Reference proteome</keyword>
<comment type="caution">
    <text evidence="6">The sequence shown here is derived from an EMBL/GenBank/DDBJ whole genome shotgun (WGS) entry which is preliminary data.</text>
</comment>
<organism evidence="6 7">
    <name type="scientific">Rubritalea profundi</name>
    <dbReference type="NCBI Taxonomy" id="1658618"/>
    <lineage>
        <taxon>Bacteria</taxon>
        <taxon>Pseudomonadati</taxon>
        <taxon>Verrucomicrobiota</taxon>
        <taxon>Verrucomicrobiia</taxon>
        <taxon>Verrucomicrobiales</taxon>
        <taxon>Rubritaleaceae</taxon>
        <taxon>Rubritalea</taxon>
    </lineage>
</organism>